<dbReference type="InterPro" id="IPR052016">
    <property type="entry name" value="Bact_Sigma-Reg"/>
</dbReference>
<dbReference type="OrthoDB" id="311592at2"/>
<sequence length="383" mass="43587">MNIFTIDVPLCKDFGRILKKMNKKVTFLEDPLNQSHLFEDSTDLMKSLFILPLHISKDSWQQTSLFALAESHEIPILFIYKRALGMEPPLDLPEKTLYETMAVPADSVEVRIKLKSLRNISMQLFSAKMKGQELEKIHQKSARSLRIAKGIQLSGLPLSINNEDIEVKGLSQPSSELSGDLFYWTEVDDGIYGFIMIDVFGKGIHTALINMSIRTLMPDLIKRAKDPIFIIEELDKHIRDLFQGVKQENKNHARITAFIAYVNTKDRLIEYVNYGLPSAFLYSPCTNQILNLNEGATPSGPIPELPLKKIVFHYEPGSRFVIYTDGLSKTLIPSAIDRSDNIEREFIENVHLNTHDLLQELLVSRMRHSVINDDICIIAGTLF</sequence>
<keyword evidence="1" id="KW-0378">Hydrolase</keyword>
<dbReference type="GO" id="GO:0016791">
    <property type="term" value="F:phosphatase activity"/>
    <property type="evidence" value="ECO:0007669"/>
    <property type="project" value="TreeGrafter"/>
</dbReference>
<dbReference type="GeneID" id="56473211"/>
<evidence type="ECO:0000313" key="3">
    <source>
        <dbReference type="EMBL" id="ASS94371.1"/>
    </source>
</evidence>
<gene>
    <name evidence="3" type="ORF">BS1321_10725</name>
</gene>
<dbReference type="InterPro" id="IPR001932">
    <property type="entry name" value="PPM-type_phosphatase-like_dom"/>
</dbReference>
<dbReference type="PANTHER" id="PTHR43156">
    <property type="entry name" value="STAGE II SPORULATION PROTEIN E-RELATED"/>
    <property type="match status" value="1"/>
</dbReference>
<dbReference type="InterPro" id="IPR036457">
    <property type="entry name" value="PPM-type-like_dom_sf"/>
</dbReference>
<dbReference type="Proteomes" id="UP000214618">
    <property type="component" value="Chromosome"/>
</dbReference>
<dbReference type="Gene3D" id="3.60.40.10">
    <property type="entry name" value="PPM-type phosphatase domain"/>
    <property type="match status" value="1"/>
</dbReference>
<organism evidence="3 4">
    <name type="scientific">Peribacillus simplex NBRC 15720 = DSM 1321</name>
    <dbReference type="NCBI Taxonomy" id="1349754"/>
    <lineage>
        <taxon>Bacteria</taxon>
        <taxon>Bacillati</taxon>
        <taxon>Bacillota</taxon>
        <taxon>Bacilli</taxon>
        <taxon>Bacillales</taxon>
        <taxon>Bacillaceae</taxon>
        <taxon>Peribacillus</taxon>
    </lineage>
</organism>
<dbReference type="EMBL" id="CP017704">
    <property type="protein sequence ID" value="ASS94371.1"/>
    <property type="molecule type" value="Genomic_DNA"/>
</dbReference>
<protein>
    <recommendedName>
        <fullName evidence="2">PPM-type phosphatase domain-containing protein</fullName>
    </recommendedName>
</protein>
<feature type="domain" description="PPM-type phosphatase" evidence="2">
    <location>
        <begin position="162"/>
        <end position="382"/>
    </location>
</feature>
<evidence type="ECO:0000256" key="1">
    <source>
        <dbReference type="ARBA" id="ARBA00022801"/>
    </source>
</evidence>
<dbReference type="SMART" id="SM00331">
    <property type="entry name" value="PP2C_SIG"/>
    <property type="match status" value="1"/>
</dbReference>
<proteinExistence type="predicted"/>
<dbReference type="PANTHER" id="PTHR43156:SF14">
    <property type="entry name" value="PHOSPHOSERINE PHOSPHATASE RSBP"/>
    <property type="match status" value="1"/>
</dbReference>
<dbReference type="Pfam" id="PF07228">
    <property type="entry name" value="SpoIIE"/>
    <property type="match status" value="1"/>
</dbReference>
<evidence type="ECO:0000259" key="2">
    <source>
        <dbReference type="SMART" id="SM00331"/>
    </source>
</evidence>
<dbReference type="RefSeq" id="WP_063236347.1">
    <property type="nucleotide sequence ID" value="NZ_BCVO01000047.1"/>
</dbReference>
<name>A0A223EGL2_9BACI</name>
<dbReference type="AlphaFoldDB" id="A0A223EGL2"/>
<accession>A0A223EGL2</accession>
<reference evidence="3 4" key="1">
    <citation type="submission" date="2016-10" db="EMBL/GenBank/DDBJ databases">
        <title>The whole genome sequencing and assembly of Bacillus simplex DSM 1321 strain.</title>
        <authorList>
            <person name="Park M.-K."/>
            <person name="Lee Y.-J."/>
            <person name="Yi H."/>
            <person name="Bahn Y.-S."/>
            <person name="Kim J.F."/>
            <person name="Lee D.-W."/>
        </authorList>
    </citation>
    <scope>NUCLEOTIDE SEQUENCE [LARGE SCALE GENOMIC DNA]</scope>
    <source>
        <strain evidence="3 4">DSM 1321</strain>
    </source>
</reference>
<evidence type="ECO:0000313" key="4">
    <source>
        <dbReference type="Proteomes" id="UP000214618"/>
    </source>
</evidence>